<feature type="non-terminal residue" evidence="4">
    <location>
        <position position="205"/>
    </location>
</feature>
<protein>
    <submittedName>
        <fullName evidence="4">Uncharacterized protein</fullName>
    </submittedName>
</protein>
<feature type="compositionally biased region" description="Basic and acidic residues" evidence="3">
    <location>
        <begin position="96"/>
        <end position="109"/>
    </location>
</feature>
<keyword evidence="2" id="KW-0539">Nucleus</keyword>
<organism evidence="4 5">
    <name type="scientific">Aquarana catesbeiana</name>
    <name type="common">American bullfrog</name>
    <name type="synonym">Rana catesbeiana</name>
    <dbReference type="NCBI Taxonomy" id="8400"/>
    <lineage>
        <taxon>Eukaryota</taxon>
        <taxon>Metazoa</taxon>
        <taxon>Chordata</taxon>
        <taxon>Craniata</taxon>
        <taxon>Vertebrata</taxon>
        <taxon>Euteleostomi</taxon>
        <taxon>Amphibia</taxon>
        <taxon>Batrachia</taxon>
        <taxon>Anura</taxon>
        <taxon>Neobatrachia</taxon>
        <taxon>Ranoidea</taxon>
        <taxon>Ranidae</taxon>
        <taxon>Aquarana</taxon>
    </lineage>
</organism>
<evidence type="ECO:0000313" key="5">
    <source>
        <dbReference type="Proteomes" id="UP000228934"/>
    </source>
</evidence>
<dbReference type="PANTHER" id="PTHR15911:SF6">
    <property type="entry name" value="WW DOMAIN-CONTAINING ADAPTER PROTEIN WITH COILED-COIL"/>
    <property type="match status" value="1"/>
</dbReference>
<dbReference type="OrthoDB" id="10072039at2759"/>
<dbReference type="Proteomes" id="UP000228934">
    <property type="component" value="Unassembled WGS sequence"/>
</dbReference>
<feature type="region of interest" description="Disordered" evidence="3">
    <location>
        <begin position="1"/>
        <end position="31"/>
    </location>
</feature>
<dbReference type="GO" id="GO:1904263">
    <property type="term" value="P:positive regulation of TORC1 signaling"/>
    <property type="evidence" value="ECO:0007669"/>
    <property type="project" value="TreeGrafter"/>
</dbReference>
<proteinExistence type="predicted"/>
<sequence length="205" mass="22961">MQIHFPSNKMRRSDSPEKYADSAGQWEGQESIPVGEIEWLEREQRQKESSKVAVNSFPKDRDYRREAMQATATVDEKHSSYASGMLPQNILSQTSRHNDRDYRLPRTETHSSAASVQHLLNLWFTHLLPQAPDHPPPKKSFDANGAPTLTKLPIPTSSIPAQKSDRKDSVSDKTSSTVPVSPVPQSPIPPILPDPNLLRQLLPAL</sequence>
<evidence type="ECO:0000256" key="1">
    <source>
        <dbReference type="ARBA" id="ARBA00004123"/>
    </source>
</evidence>
<reference evidence="5" key="1">
    <citation type="journal article" date="2017" name="Nat. Commun.">
        <title>The North American bullfrog draft genome provides insight into hormonal regulation of long noncoding RNA.</title>
        <authorList>
            <person name="Hammond S.A."/>
            <person name="Warren R.L."/>
            <person name="Vandervalk B.P."/>
            <person name="Kucuk E."/>
            <person name="Khan H."/>
            <person name="Gibb E.A."/>
            <person name="Pandoh P."/>
            <person name="Kirk H."/>
            <person name="Zhao Y."/>
            <person name="Jones M."/>
            <person name="Mungall A.J."/>
            <person name="Coope R."/>
            <person name="Pleasance S."/>
            <person name="Moore R.A."/>
            <person name="Holt R.A."/>
            <person name="Round J.M."/>
            <person name="Ohora S."/>
            <person name="Walle B.V."/>
            <person name="Veldhoen N."/>
            <person name="Helbing C.C."/>
            <person name="Birol I."/>
        </authorList>
    </citation>
    <scope>NUCLEOTIDE SEQUENCE [LARGE SCALE GENOMIC DNA]</scope>
</reference>
<dbReference type="PANTHER" id="PTHR15911">
    <property type="entry name" value="WW DOMAIN-CONTAINING ADAPTER PROTEIN WITH COILED-COIL"/>
    <property type="match status" value="1"/>
</dbReference>
<evidence type="ECO:0000256" key="3">
    <source>
        <dbReference type="SAM" id="MobiDB-lite"/>
    </source>
</evidence>
<feature type="region of interest" description="Disordered" evidence="3">
    <location>
        <begin position="44"/>
        <end position="64"/>
    </location>
</feature>
<accession>A0A2G9RFX2</accession>
<dbReference type="InterPro" id="IPR038867">
    <property type="entry name" value="WAC"/>
</dbReference>
<dbReference type="GO" id="GO:0010506">
    <property type="term" value="P:regulation of autophagy"/>
    <property type="evidence" value="ECO:0007669"/>
    <property type="project" value="TreeGrafter"/>
</dbReference>
<evidence type="ECO:0000313" key="4">
    <source>
        <dbReference type="EMBL" id="PIO26123.1"/>
    </source>
</evidence>
<dbReference type="GO" id="GO:0003682">
    <property type="term" value="F:chromatin binding"/>
    <property type="evidence" value="ECO:0007669"/>
    <property type="project" value="TreeGrafter"/>
</dbReference>
<comment type="subcellular location">
    <subcellularLocation>
        <location evidence="1">Nucleus</location>
    </subcellularLocation>
</comment>
<dbReference type="GO" id="GO:0000993">
    <property type="term" value="F:RNA polymerase II complex binding"/>
    <property type="evidence" value="ECO:0007669"/>
    <property type="project" value="TreeGrafter"/>
</dbReference>
<dbReference type="AlphaFoldDB" id="A0A2G9RFX2"/>
<feature type="compositionally biased region" description="Basic and acidic residues" evidence="3">
    <location>
        <begin position="11"/>
        <end position="20"/>
    </location>
</feature>
<evidence type="ECO:0000256" key="2">
    <source>
        <dbReference type="ARBA" id="ARBA00023242"/>
    </source>
</evidence>
<keyword evidence="5" id="KW-1185">Reference proteome</keyword>
<name>A0A2G9RFX2_AQUCT</name>
<dbReference type="EMBL" id="KV946449">
    <property type="protein sequence ID" value="PIO26123.1"/>
    <property type="molecule type" value="Genomic_DNA"/>
</dbReference>
<feature type="region of interest" description="Disordered" evidence="3">
    <location>
        <begin position="88"/>
        <end position="110"/>
    </location>
</feature>
<dbReference type="GO" id="GO:0005634">
    <property type="term" value="C:nucleus"/>
    <property type="evidence" value="ECO:0007669"/>
    <property type="project" value="UniProtKB-SubCell"/>
</dbReference>
<gene>
    <name evidence="4" type="ORF">AB205_0199710</name>
</gene>
<feature type="region of interest" description="Disordered" evidence="3">
    <location>
        <begin position="131"/>
        <end position="195"/>
    </location>
</feature>
<feature type="compositionally biased region" description="Pro residues" evidence="3">
    <location>
        <begin position="181"/>
        <end position="193"/>
    </location>
</feature>